<dbReference type="EMBL" id="BAABUK010000014">
    <property type="protein sequence ID" value="GAA5812853.1"/>
    <property type="molecule type" value="Genomic_DNA"/>
</dbReference>
<reference evidence="2 3" key="1">
    <citation type="submission" date="2024-04" db="EMBL/GenBank/DDBJ databases">
        <title>genome sequences of Mucor flavus KT1a and Helicostylum pulchrum KT1b strains isolated from the surface of a dry-aged beef.</title>
        <authorList>
            <person name="Toyotome T."/>
            <person name="Hosono M."/>
            <person name="Torimaru M."/>
            <person name="Fukuda K."/>
            <person name="Mikami N."/>
        </authorList>
    </citation>
    <scope>NUCLEOTIDE SEQUENCE [LARGE SCALE GENOMIC DNA]</scope>
    <source>
        <strain evidence="2 3">KT1a</strain>
    </source>
</reference>
<evidence type="ECO:0000313" key="2">
    <source>
        <dbReference type="EMBL" id="GAA5812853.1"/>
    </source>
</evidence>
<name>A0ABP9Z176_9FUNG</name>
<comment type="caution">
    <text evidence="2">The sequence shown here is derived from an EMBL/GenBank/DDBJ whole genome shotgun (WGS) entry which is preliminary data.</text>
</comment>
<sequence length="745" mass="84546">MVWLPKDSSFNTSLLPTRRQYFSSAISSQSDSLYLIGGSYDETNTPLGIIRYDLINQTSVIDLATEYPSLKFSWLGGCANMLPNGVVVLAFGADGDFNLYNSSEVLLFDTNINEIRIQPTNGIAPTPRILASSTLGPDKTTIYYFGGQDETSLKNPYAGLVYGDLAILDTNTWSWIRKEVTGVKPSQLLYPALTVFGQNKIFLSADVKREPIESSNLQWSENFGINNFGIKEFSSGAIAGIVIGVLLFTFFAIFVLWRYIPATKDIAKYTHRYFIINSRSGEPLWAETTRLLVRFVLLVLFLLFVVYVTYRSIDSPIVSQYITEETYEVLIPDIRFCFNGFSETNFIPFVSCTFINGTSCSDKIVSLDRNKHTPLYKDFLGNVSCRMFYPGPNFYIYTDVQFSFFAEPLEPDYNPNLLAQELDNKSKITIGELLDWSLEERLSGSMETILLRQGVVSAASYTLTTIETMRKNDVWNYIGVFSSYDDWMSVKIFYKDSPQNIRDIPKANNYNRSTISQLLVRPDSLTLTTSKDQKVFTLLNAFAQVGGVLGLFISIQTILFGFRPQSPWGIIHRWSFGNLRAELTDKLADSFNEMGKPVPLFDPICNRLNSVDRQNLLGSSSGTSNNAHLTGEDIDMQDDWKHRMEDRLHLMEHVLKNYYLDDEIFRSLKKTADCNREDANNIQDGDNCSVTQNDALKEDDNNNDVNALTNDISRSSSLISRMRNQKLRPDSFNHTRLVSCDEEYK</sequence>
<feature type="transmembrane region" description="Helical" evidence="1">
    <location>
        <begin position="291"/>
        <end position="310"/>
    </location>
</feature>
<gene>
    <name evidence="2" type="ORF">MFLAVUS_006312</name>
</gene>
<accession>A0ABP9Z176</accession>
<feature type="transmembrane region" description="Helical" evidence="1">
    <location>
        <begin position="237"/>
        <end position="260"/>
    </location>
</feature>
<dbReference type="InterPro" id="IPR015915">
    <property type="entry name" value="Kelch-typ_b-propeller"/>
</dbReference>
<dbReference type="Proteomes" id="UP001473302">
    <property type="component" value="Unassembled WGS sequence"/>
</dbReference>
<dbReference type="SUPFAM" id="SSF50965">
    <property type="entry name" value="Galactose oxidase, central domain"/>
    <property type="match status" value="1"/>
</dbReference>
<proteinExistence type="predicted"/>
<protein>
    <submittedName>
        <fullName evidence="2">Uncharacterized protein</fullName>
    </submittedName>
</protein>
<keyword evidence="1" id="KW-0472">Membrane</keyword>
<keyword evidence="1" id="KW-1133">Transmembrane helix</keyword>
<keyword evidence="1" id="KW-0812">Transmembrane</keyword>
<organism evidence="2 3">
    <name type="scientific">Mucor flavus</name>
    <dbReference type="NCBI Taxonomy" id="439312"/>
    <lineage>
        <taxon>Eukaryota</taxon>
        <taxon>Fungi</taxon>
        <taxon>Fungi incertae sedis</taxon>
        <taxon>Mucoromycota</taxon>
        <taxon>Mucoromycotina</taxon>
        <taxon>Mucoromycetes</taxon>
        <taxon>Mucorales</taxon>
        <taxon>Mucorineae</taxon>
        <taxon>Mucoraceae</taxon>
        <taxon>Mucor</taxon>
    </lineage>
</organism>
<dbReference type="InterPro" id="IPR011043">
    <property type="entry name" value="Gal_Oxase/kelch_b-propeller"/>
</dbReference>
<dbReference type="Gene3D" id="2.120.10.80">
    <property type="entry name" value="Kelch-type beta propeller"/>
    <property type="match status" value="1"/>
</dbReference>
<keyword evidence="3" id="KW-1185">Reference proteome</keyword>
<evidence type="ECO:0000256" key="1">
    <source>
        <dbReference type="SAM" id="Phobius"/>
    </source>
</evidence>
<evidence type="ECO:0000313" key="3">
    <source>
        <dbReference type="Proteomes" id="UP001473302"/>
    </source>
</evidence>